<dbReference type="Gramene" id="HORVU.MOREX.r3.7HG0649790.1">
    <property type="protein sequence ID" value="HORVU.MOREX.r3.7HG0649790.1.CDS1"/>
    <property type="gene ID" value="HORVU.MOREX.r3.7HG0649790"/>
</dbReference>
<dbReference type="Gramene" id="HORVU.MOREX.r3.7HG0649870.1">
    <property type="protein sequence ID" value="HORVU.MOREX.r3.7HG0649870.1.CDS1"/>
    <property type="gene ID" value="HORVU.MOREX.r3.7HG0649870"/>
</dbReference>
<dbReference type="PANTHER" id="PTHR31625">
    <property type="match status" value="1"/>
</dbReference>
<feature type="compositionally biased region" description="Low complexity" evidence="3">
    <location>
        <begin position="90"/>
        <end position="103"/>
    </location>
</feature>
<dbReference type="GO" id="GO:0016747">
    <property type="term" value="F:acyltransferase activity, transferring groups other than amino-acyl groups"/>
    <property type="evidence" value="ECO:0007669"/>
    <property type="project" value="UniProtKB-ARBA"/>
</dbReference>
<dbReference type="Gene3D" id="3.30.559.10">
    <property type="entry name" value="Chloramphenicol acetyltransferase-like domain"/>
    <property type="match status" value="2"/>
</dbReference>
<name>A0A8I7BD73_HORVV</name>
<feature type="compositionally biased region" description="Low complexity" evidence="3">
    <location>
        <begin position="21"/>
        <end position="41"/>
    </location>
</feature>
<feature type="compositionally biased region" description="Low complexity" evidence="3">
    <location>
        <begin position="118"/>
        <end position="140"/>
    </location>
</feature>
<dbReference type="InterPro" id="IPR051504">
    <property type="entry name" value="Plant_metabolite_acyltrans"/>
</dbReference>
<proteinExistence type="predicted"/>
<feature type="compositionally biased region" description="Pro residues" evidence="3">
    <location>
        <begin position="10"/>
        <end position="20"/>
    </location>
</feature>
<dbReference type="InterPro" id="IPR023213">
    <property type="entry name" value="CAT-like_dom_sf"/>
</dbReference>
<reference evidence="5" key="1">
    <citation type="journal article" date="2012" name="Nature">
        <title>A physical, genetic and functional sequence assembly of the barley genome.</title>
        <authorList>
            <consortium name="The International Barley Genome Sequencing Consortium"/>
            <person name="Mayer K.F."/>
            <person name="Waugh R."/>
            <person name="Brown J.W."/>
            <person name="Schulman A."/>
            <person name="Langridge P."/>
            <person name="Platzer M."/>
            <person name="Fincher G.B."/>
            <person name="Muehlbauer G.J."/>
            <person name="Sato K."/>
            <person name="Close T.J."/>
            <person name="Wise R.P."/>
            <person name="Stein N."/>
        </authorList>
    </citation>
    <scope>NUCLEOTIDE SEQUENCE [LARGE SCALE GENOMIC DNA]</scope>
    <source>
        <strain evidence="5">cv. Morex</strain>
    </source>
</reference>
<evidence type="ECO:0000256" key="3">
    <source>
        <dbReference type="SAM" id="MobiDB-lite"/>
    </source>
</evidence>
<dbReference type="EnsemblPlants" id="HORVU.MOREX.r3.7HG0649870.1">
    <property type="protein sequence ID" value="HORVU.MOREX.r3.7HG0649870.1.CDS1"/>
    <property type="gene ID" value="HORVU.MOREX.r3.7HG0649870"/>
</dbReference>
<dbReference type="SMR" id="A0A8I7BD73"/>
<sequence length="470" mass="50340">MSGRSCRLATPPPSSSPPSTPCSSRSPRSSGSSSTTTAAARASRRSRPSSTRCRPPSRPFSPSSPPSPAGSRPAPMETSSWTVPLMLSATASGSSRRSTQATRPTCAGSRGTPSTTLRRSCSSCRSSRSAGCRPPCSPSRSRGRRRWGGDGDLGAPGAVVVGVSMHHAVADGQSLFQFMRAWAAAWRGGSLAAAGLVTPPTFDRAVIMRYPKAEAASRKFARLCAPDLPTVNTMPELDWARQSRRTYLLDAGQIQSLKRRIAQQRQSAGTDGENQPPPSTYVAVASLLWTSMARAKHPDPAANASDPSDDDAYLLFPADCRRRMRPPMDPGFFGNCVKLCFARGTASKLLCRDDDDGALAHAAGALRRAIREQVEEKDPLGDADRWAETYQGIPPERRSQQGSSHRFMAYEVDFGWGQPSRAEIVSMYSPEVAMLVGGPHGAVEVSVALGRDLIDGFEACFMSLLSAYSR</sequence>
<keyword evidence="5" id="KW-1185">Reference proteome</keyword>
<dbReference type="Gramene" id="HORVU.MOREX.r3.7HG0649750.1">
    <property type="protein sequence ID" value="HORVU.MOREX.r3.7HG0649750.1.CDS1"/>
    <property type="gene ID" value="HORVU.MOREX.r3.7HG0649750"/>
</dbReference>
<dbReference type="EnsemblPlants" id="HORVU.MOREX.r3.7HG0649790.1">
    <property type="protein sequence ID" value="HORVU.MOREX.r3.7HG0649790.1.CDS1"/>
    <property type="gene ID" value="HORVU.MOREX.r3.7HG0649790"/>
</dbReference>
<reference evidence="4" key="3">
    <citation type="submission" date="2022-01" db="UniProtKB">
        <authorList>
            <consortium name="EnsemblPlants"/>
        </authorList>
    </citation>
    <scope>IDENTIFICATION</scope>
    <source>
        <strain evidence="4">subsp. vulgare</strain>
    </source>
</reference>
<accession>A0A8I7BD73</accession>
<evidence type="ECO:0000256" key="2">
    <source>
        <dbReference type="ARBA" id="ARBA00023315"/>
    </source>
</evidence>
<dbReference type="Pfam" id="PF02458">
    <property type="entry name" value="Transferase"/>
    <property type="match status" value="1"/>
</dbReference>
<feature type="region of interest" description="Disordered" evidence="3">
    <location>
        <begin position="90"/>
        <end position="151"/>
    </location>
</feature>
<dbReference type="EnsemblPlants" id="HORVU.MOREX.r3.7HG0649750.1">
    <property type="protein sequence ID" value="HORVU.MOREX.r3.7HG0649750.1.CDS1"/>
    <property type="gene ID" value="HORVU.MOREX.r3.7HG0649750"/>
</dbReference>
<evidence type="ECO:0000313" key="5">
    <source>
        <dbReference type="Proteomes" id="UP000011116"/>
    </source>
</evidence>
<protein>
    <submittedName>
        <fullName evidence="4">Uncharacterized protein</fullName>
    </submittedName>
</protein>
<feature type="compositionally biased region" description="Pro residues" evidence="3">
    <location>
        <begin position="56"/>
        <end position="68"/>
    </location>
</feature>
<evidence type="ECO:0000256" key="1">
    <source>
        <dbReference type="ARBA" id="ARBA00022679"/>
    </source>
</evidence>
<keyword evidence="1" id="KW-0808">Transferase</keyword>
<evidence type="ECO:0000313" key="4">
    <source>
        <dbReference type="EnsemblPlants" id="HORVU.MOREX.r3.7HG0649750.1.CDS1"/>
    </source>
</evidence>
<reference evidence="4" key="2">
    <citation type="submission" date="2020-10" db="EMBL/GenBank/DDBJ databases">
        <authorList>
            <person name="Scholz U."/>
            <person name="Mascher M."/>
            <person name="Fiebig A."/>
        </authorList>
    </citation>
    <scope>NUCLEOTIDE SEQUENCE [LARGE SCALE GENOMIC DNA]</scope>
    <source>
        <strain evidence="4">cv. Morex</strain>
    </source>
</reference>
<feature type="region of interest" description="Disordered" evidence="3">
    <location>
        <begin position="1"/>
        <end position="78"/>
    </location>
</feature>
<keyword evidence="2" id="KW-0012">Acyltransferase</keyword>
<dbReference type="AlphaFoldDB" id="A0A8I7BD73"/>
<organism evidence="4 5">
    <name type="scientific">Hordeum vulgare subsp. vulgare</name>
    <name type="common">Domesticated barley</name>
    <dbReference type="NCBI Taxonomy" id="112509"/>
    <lineage>
        <taxon>Eukaryota</taxon>
        <taxon>Viridiplantae</taxon>
        <taxon>Streptophyta</taxon>
        <taxon>Embryophyta</taxon>
        <taxon>Tracheophyta</taxon>
        <taxon>Spermatophyta</taxon>
        <taxon>Magnoliopsida</taxon>
        <taxon>Liliopsida</taxon>
        <taxon>Poales</taxon>
        <taxon>Poaceae</taxon>
        <taxon>BOP clade</taxon>
        <taxon>Pooideae</taxon>
        <taxon>Triticodae</taxon>
        <taxon>Triticeae</taxon>
        <taxon>Hordeinae</taxon>
        <taxon>Hordeum</taxon>
    </lineage>
</organism>
<dbReference type="Proteomes" id="UP000011116">
    <property type="component" value="Chromosome 7H"/>
</dbReference>